<dbReference type="EMBL" id="SNXC01000010">
    <property type="protein sequence ID" value="TDO98770.1"/>
    <property type="molecule type" value="Genomic_DNA"/>
</dbReference>
<dbReference type="Proteomes" id="UP000294656">
    <property type="component" value="Unassembled WGS sequence"/>
</dbReference>
<comment type="caution">
    <text evidence="1">The sequence shown here is derived from an EMBL/GenBank/DDBJ whole genome shotgun (WGS) entry which is preliminary data.</text>
</comment>
<reference evidence="1 2" key="1">
    <citation type="submission" date="2019-03" db="EMBL/GenBank/DDBJ databases">
        <title>Genomic Encyclopedia of Type Strains, Phase III (KMG-III): the genomes of soil and plant-associated and newly described type strains.</title>
        <authorList>
            <person name="Whitman W."/>
        </authorList>
    </citation>
    <scope>NUCLEOTIDE SEQUENCE [LARGE SCALE GENOMIC DNA]</scope>
    <source>
        <strain evidence="1 2">CECT 7378</strain>
    </source>
</reference>
<organism evidence="1 2">
    <name type="scientific">Marinomonas balearica</name>
    <dbReference type="NCBI Taxonomy" id="491947"/>
    <lineage>
        <taxon>Bacteria</taxon>
        <taxon>Pseudomonadati</taxon>
        <taxon>Pseudomonadota</taxon>
        <taxon>Gammaproteobacteria</taxon>
        <taxon>Oceanospirillales</taxon>
        <taxon>Oceanospirillaceae</taxon>
        <taxon>Marinomonas</taxon>
    </lineage>
</organism>
<protein>
    <submittedName>
        <fullName evidence="1">Uncharacterized protein</fullName>
    </submittedName>
</protein>
<dbReference type="AlphaFoldDB" id="A0A4R6MDH3"/>
<keyword evidence="2" id="KW-1185">Reference proteome</keyword>
<evidence type="ECO:0000313" key="2">
    <source>
        <dbReference type="Proteomes" id="UP000294656"/>
    </source>
</evidence>
<accession>A0A4R6MDH3</accession>
<name>A0A4R6MDH3_9GAMM</name>
<proteinExistence type="predicted"/>
<evidence type="ECO:0000313" key="1">
    <source>
        <dbReference type="EMBL" id="TDO98770.1"/>
    </source>
</evidence>
<gene>
    <name evidence="1" type="ORF">DFP79_1182</name>
</gene>
<sequence length="46" mass="5381">MRDFIQVLCFAFHLIIIFPSIYCLYTNCKGVKIMKHTLLPFAGLIF</sequence>